<name>Q114A8_TRIEI</name>
<protein>
    <recommendedName>
        <fullName evidence="3">DUF3611 family protein</fullName>
    </recommendedName>
</protein>
<proteinExistence type="predicted"/>
<gene>
    <name evidence="2" type="ordered locus">Tery_1911</name>
</gene>
<feature type="transmembrane region" description="Helical" evidence="1">
    <location>
        <begin position="28"/>
        <end position="51"/>
    </location>
</feature>
<keyword evidence="1" id="KW-1133">Transmembrane helix</keyword>
<dbReference type="PANTHER" id="PTHR34548:SF2">
    <property type="entry name" value="PROTEIN TIC 21, CHLOROPLASTIC"/>
    <property type="match status" value="1"/>
</dbReference>
<dbReference type="HOGENOM" id="CLU_083138_1_1_3"/>
<dbReference type="InterPro" id="IPR022051">
    <property type="entry name" value="DUF3611"/>
</dbReference>
<dbReference type="PANTHER" id="PTHR34548">
    <property type="entry name" value="PROTEIN TIC 21, CHLOROPLASTIC"/>
    <property type="match status" value="1"/>
</dbReference>
<evidence type="ECO:0000313" key="2">
    <source>
        <dbReference type="EMBL" id="ABG51166.1"/>
    </source>
</evidence>
<keyword evidence="1" id="KW-0472">Membrane</keyword>
<dbReference type="RefSeq" id="WP_011611539.1">
    <property type="nucleotide sequence ID" value="NC_008312.1"/>
</dbReference>
<sequence length="188" mass="20303">MSNSLDSPSSLPPAVEQVAKALRLGGWICFWVQLVLGMVSGIIFIFAVGLLSQNTGAGTGGGLFFAVCSLVVLGFSIFLSFRYTRLARQLRSQISSLRPSRADTTQKVKRTLIINLVGMSLALLGGEAIGGILLGKSLVSKSFVFNPTELEKFTLDIFILLGNTHIIVAHFIGIIVGLFLLDRVYNKQ</sequence>
<feature type="transmembrane region" description="Helical" evidence="1">
    <location>
        <begin position="155"/>
        <end position="181"/>
    </location>
</feature>
<accession>Q114A8</accession>
<dbReference type="STRING" id="203124.Tery_1911"/>
<keyword evidence="1" id="KW-0812">Transmembrane</keyword>
<dbReference type="eggNOG" id="COG3038">
    <property type="taxonomic scope" value="Bacteria"/>
</dbReference>
<feature type="transmembrane region" description="Helical" evidence="1">
    <location>
        <begin position="112"/>
        <end position="135"/>
    </location>
</feature>
<evidence type="ECO:0000256" key="1">
    <source>
        <dbReference type="SAM" id="Phobius"/>
    </source>
</evidence>
<dbReference type="KEGG" id="ter:Tery_1911"/>
<dbReference type="Pfam" id="PF12263">
    <property type="entry name" value="DUF3611"/>
    <property type="match status" value="1"/>
</dbReference>
<organism evidence="2">
    <name type="scientific">Trichodesmium erythraeum (strain IMS101)</name>
    <dbReference type="NCBI Taxonomy" id="203124"/>
    <lineage>
        <taxon>Bacteria</taxon>
        <taxon>Bacillati</taxon>
        <taxon>Cyanobacteriota</taxon>
        <taxon>Cyanophyceae</taxon>
        <taxon>Oscillatoriophycideae</taxon>
        <taxon>Oscillatoriales</taxon>
        <taxon>Microcoleaceae</taxon>
        <taxon>Trichodesmium</taxon>
    </lineage>
</organism>
<dbReference type="EMBL" id="CP000393">
    <property type="protein sequence ID" value="ABG51166.1"/>
    <property type="molecule type" value="Genomic_DNA"/>
</dbReference>
<feature type="transmembrane region" description="Helical" evidence="1">
    <location>
        <begin position="63"/>
        <end position="81"/>
    </location>
</feature>
<reference evidence="2" key="1">
    <citation type="submission" date="2006-06" db="EMBL/GenBank/DDBJ databases">
        <title>Complete sequence of Trichodesmium erythraeum IMS101.</title>
        <authorList>
            <consortium name="US DOE Joint Genome Institute"/>
            <person name="Copeland A."/>
            <person name="Lucas S."/>
            <person name="Lapidus A."/>
            <person name="Barry K."/>
            <person name="Detter J.C."/>
            <person name="Glavina del Rio T."/>
            <person name="Hammon N."/>
            <person name="Israni S."/>
            <person name="Dalin E."/>
            <person name="Tice H."/>
            <person name="Pitluck S."/>
            <person name="Kiss H."/>
            <person name="Munk A.C."/>
            <person name="Brettin T."/>
            <person name="Bruce D."/>
            <person name="Han C."/>
            <person name="Tapia R."/>
            <person name="Gilna P."/>
            <person name="Schmutz J."/>
            <person name="Larimer F."/>
            <person name="Land M."/>
            <person name="Hauser L."/>
            <person name="Kyrpides N."/>
            <person name="Kim E."/>
            <person name="Richardson P."/>
        </authorList>
    </citation>
    <scope>NUCLEOTIDE SEQUENCE [LARGE SCALE GENOMIC DNA]</scope>
    <source>
        <strain evidence="2">IMS101</strain>
    </source>
</reference>
<dbReference type="OrthoDB" id="5766633at2"/>
<dbReference type="AlphaFoldDB" id="Q114A8"/>
<evidence type="ECO:0008006" key="3">
    <source>
        <dbReference type="Google" id="ProtNLM"/>
    </source>
</evidence>